<accession>A0ACC0JZ71</accession>
<evidence type="ECO:0000313" key="1">
    <source>
        <dbReference type="EMBL" id="KAI8429423.1"/>
    </source>
</evidence>
<proteinExistence type="predicted"/>
<keyword evidence="2" id="KW-1185">Reference proteome</keyword>
<reference evidence="1 2" key="1">
    <citation type="journal article" date="2022" name="Genome Biol. Evol.">
        <title>The Spruce Budworm Genome: Reconstructing the Evolutionary History of Antifreeze Proteins.</title>
        <authorList>
            <person name="Beliveau C."/>
            <person name="Gagne P."/>
            <person name="Picq S."/>
            <person name="Vernygora O."/>
            <person name="Keeling C.I."/>
            <person name="Pinkney K."/>
            <person name="Doucet D."/>
            <person name="Wen F."/>
            <person name="Johnston J.S."/>
            <person name="Maaroufi H."/>
            <person name="Boyle B."/>
            <person name="Laroche J."/>
            <person name="Dewar K."/>
            <person name="Juretic N."/>
            <person name="Blackburn G."/>
            <person name="Nisole A."/>
            <person name="Brunet B."/>
            <person name="Brandao M."/>
            <person name="Lumley L."/>
            <person name="Duan J."/>
            <person name="Quan G."/>
            <person name="Lucarotti C.J."/>
            <person name="Roe A.D."/>
            <person name="Sperling F.A.H."/>
            <person name="Levesque R.C."/>
            <person name="Cusson M."/>
        </authorList>
    </citation>
    <scope>NUCLEOTIDE SEQUENCE [LARGE SCALE GENOMIC DNA]</scope>
    <source>
        <strain evidence="1">Glfc:IPQL:Cfum</strain>
    </source>
</reference>
<evidence type="ECO:0000313" key="2">
    <source>
        <dbReference type="Proteomes" id="UP001064048"/>
    </source>
</evidence>
<organism evidence="1 2">
    <name type="scientific">Choristoneura fumiferana</name>
    <name type="common">Spruce budworm moth</name>
    <name type="synonym">Archips fumiferana</name>
    <dbReference type="NCBI Taxonomy" id="7141"/>
    <lineage>
        <taxon>Eukaryota</taxon>
        <taxon>Metazoa</taxon>
        <taxon>Ecdysozoa</taxon>
        <taxon>Arthropoda</taxon>
        <taxon>Hexapoda</taxon>
        <taxon>Insecta</taxon>
        <taxon>Pterygota</taxon>
        <taxon>Neoptera</taxon>
        <taxon>Endopterygota</taxon>
        <taxon>Lepidoptera</taxon>
        <taxon>Glossata</taxon>
        <taxon>Ditrysia</taxon>
        <taxon>Tortricoidea</taxon>
        <taxon>Tortricidae</taxon>
        <taxon>Tortricinae</taxon>
        <taxon>Choristoneura</taxon>
    </lineage>
</organism>
<protein>
    <submittedName>
        <fullName evidence="1">Uncharacterized protein</fullName>
    </submittedName>
</protein>
<gene>
    <name evidence="1" type="ORF">MSG28_000064</name>
</gene>
<name>A0ACC0JZ71_CHOFU</name>
<dbReference type="Proteomes" id="UP001064048">
    <property type="component" value="Chromosome Z"/>
</dbReference>
<comment type="caution">
    <text evidence="1">The sequence shown here is derived from an EMBL/GenBank/DDBJ whole genome shotgun (WGS) entry which is preliminary data.</text>
</comment>
<dbReference type="EMBL" id="CM046131">
    <property type="protein sequence ID" value="KAI8429423.1"/>
    <property type="molecule type" value="Genomic_DNA"/>
</dbReference>
<sequence length="256" mass="28607">MEMETAKAGKYSGLGAEYDFVPFGVETFGPWGPGALSLFKDLSKRLRDTTGDRRAGSFLAQRISLAIQRGNAAGIFGTMPQDLEQPAVKIDTMKAIAYEFAARGASVANATQRLLQHAHCAPPLCSRDYPTKLTPAHNYPRFYHHETCRAKLDLRPGGFARVVFGYRALFPRELCFVPGLKEAYVTLWPINYLYAKNHVDPSLRFDIRWMAGFNQRCEQVVGPCTRSARIATTILFANPAVKQQCLHCCVSAWRIN</sequence>